<dbReference type="InterPro" id="IPR036264">
    <property type="entry name" value="Bact_exopeptidase_dim_dom"/>
</dbReference>
<dbReference type="InterPro" id="IPR011650">
    <property type="entry name" value="Peptidase_M20_dimer"/>
</dbReference>
<dbReference type="Gene3D" id="3.40.630.10">
    <property type="entry name" value="Zn peptidases"/>
    <property type="match status" value="1"/>
</dbReference>
<reference evidence="4 5" key="1">
    <citation type="submission" date="2014-10" db="EMBL/GenBank/DDBJ databases">
        <title>Genome sequence of Micropolyspora internatus JCM3315.</title>
        <authorList>
            <person name="Shin S.-K."/>
            <person name="Yi H."/>
        </authorList>
    </citation>
    <scope>NUCLEOTIDE SEQUENCE [LARGE SCALE GENOMIC DNA]</scope>
    <source>
        <strain evidence="4 5">JCM 3315</strain>
    </source>
</reference>
<comment type="cofactor">
    <cofactor evidence="2">
        <name>Mn(2+)</name>
        <dbReference type="ChEBI" id="CHEBI:29035"/>
    </cofactor>
    <text evidence="2">The Mn(2+) ion enhances activity.</text>
</comment>
<sequence length="419" mass="44482">MVEHATIDSMTGPTELPSLPDARFAGLLNEAKALQQTTVALRRAIHRHPEVGLQLPRTQQAVLDALDGLPVETTLGTTTTSVTAVLRGAKPGPAVLLRADMDALPMPEDTGLEFASEVPGVMHACGHDTHVAMLVGAARLLADHVDELAGSVVFMFQPGEEGHHGARHMIHEGVLDAAGMRVQKAFAIHTFANLPTGVIATKSGPVLASEDSFAVEVIGKGGHASMPHSAVDPIPAVAEMVMALQSRVTRTVDVFDPAVVTVTRIAGGTTDNVIPESAELEGTIRTLSEHTRSFLRTEVPDVCEKIGEAHGCRVVADLRPGFPVTVTDELETQRVLDLAAEVLGATYSQRMSHPIMGAEDFSYVLQRVPGAFAFLGACPPDLAPEEAPPNHSNRVRYDEDALAYGVAMYAAYALDTLRG</sequence>
<dbReference type="EMBL" id="JRZE01000003">
    <property type="protein sequence ID" value="KHF44428.1"/>
    <property type="molecule type" value="Genomic_DNA"/>
</dbReference>
<accession>A0A837DBY9</accession>
<dbReference type="CDD" id="cd03886">
    <property type="entry name" value="M20_Acy1"/>
    <property type="match status" value="1"/>
</dbReference>
<organism evidence="4 5">
    <name type="scientific">Saccharomonospora viridis</name>
    <dbReference type="NCBI Taxonomy" id="1852"/>
    <lineage>
        <taxon>Bacteria</taxon>
        <taxon>Bacillati</taxon>
        <taxon>Actinomycetota</taxon>
        <taxon>Actinomycetes</taxon>
        <taxon>Pseudonocardiales</taxon>
        <taxon>Pseudonocardiaceae</taxon>
        <taxon>Saccharomonospora</taxon>
    </lineage>
</organism>
<dbReference type="Pfam" id="PF01546">
    <property type="entry name" value="Peptidase_M20"/>
    <property type="match status" value="1"/>
</dbReference>
<evidence type="ECO:0000259" key="3">
    <source>
        <dbReference type="Pfam" id="PF07687"/>
    </source>
</evidence>
<feature type="binding site" evidence="2">
    <location>
        <position position="125"/>
    </location>
    <ligand>
        <name>Mn(2+)</name>
        <dbReference type="ChEBI" id="CHEBI:29035"/>
        <label>2</label>
    </ligand>
</feature>
<dbReference type="Gene3D" id="3.30.70.360">
    <property type="match status" value="1"/>
</dbReference>
<feature type="domain" description="Peptidase M20 dimerisation" evidence="3">
    <location>
        <begin position="212"/>
        <end position="308"/>
    </location>
</feature>
<gene>
    <name evidence="4" type="ORF">MINT15_13100</name>
</gene>
<protein>
    <submittedName>
        <fullName evidence="4">Amidohydrolase</fullName>
    </submittedName>
</protein>
<dbReference type="Pfam" id="PF07687">
    <property type="entry name" value="M20_dimer"/>
    <property type="match status" value="1"/>
</dbReference>
<dbReference type="GO" id="GO:0046872">
    <property type="term" value="F:metal ion binding"/>
    <property type="evidence" value="ECO:0007669"/>
    <property type="project" value="UniProtKB-KW"/>
</dbReference>
<dbReference type="GO" id="GO:0019877">
    <property type="term" value="P:diaminopimelate biosynthetic process"/>
    <property type="evidence" value="ECO:0007669"/>
    <property type="project" value="UniProtKB-ARBA"/>
</dbReference>
<feature type="binding site" evidence="2">
    <location>
        <position position="161"/>
    </location>
    <ligand>
        <name>Mn(2+)</name>
        <dbReference type="ChEBI" id="CHEBI:29035"/>
        <label>2</label>
    </ligand>
</feature>
<evidence type="ECO:0000313" key="4">
    <source>
        <dbReference type="EMBL" id="KHF44428.1"/>
    </source>
</evidence>
<dbReference type="GO" id="GO:0050118">
    <property type="term" value="F:N-acetyldiaminopimelate deacetylase activity"/>
    <property type="evidence" value="ECO:0007669"/>
    <property type="project" value="UniProtKB-ARBA"/>
</dbReference>
<dbReference type="PANTHER" id="PTHR11014:SF63">
    <property type="entry name" value="METALLOPEPTIDASE, PUTATIVE (AFU_ORTHOLOGUE AFUA_6G09600)-RELATED"/>
    <property type="match status" value="1"/>
</dbReference>
<dbReference type="SUPFAM" id="SSF55031">
    <property type="entry name" value="Bacterial exopeptidase dimerisation domain"/>
    <property type="match status" value="1"/>
</dbReference>
<dbReference type="SUPFAM" id="SSF53187">
    <property type="entry name" value="Zn-dependent exopeptidases"/>
    <property type="match status" value="1"/>
</dbReference>
<feature type="binding site" evidence="2">
    <location>
        <position position="127"/>
    </location>
    <ligand>
        <name>Mn(2+)</name>
        <dbReference type="ChEBI" id="CHEBI:29035"/>
        <label>2</label>
    </ligand>
</feature>
<dbReference type="PIRSF" id="PIRSF005962">
    <property type="entry name" value="Pept_M20D_amidohydro"/>
    <property type="match status" value="1"/>
</dbReference>
<feature type="binding site" evidence="2">
    <location>
        <position position="391"/>
    </location>
    <ligand>
        <name>Mn(2+)</name>
        <dbReference type="ChEBI" id="CHEBI:29035"/>
        <label>2</label>
    </ligand>
</feature>
<dbReference type="PANTHER" id="PTHR11014">
    <property type="entry name" value="PEPTIDASE M20 FAMILY MEMBER"/>
    <property type="match status" value="1"/>
</dbReference>
<dbReference type="InterPro" id="IPR017439">
    <property type="entry name" value="Amidohydrolase"/>
</dbReference>
<keyword evidence="1 4" id="KW-0378">Hydrolase</keyword>
<evidence type="ECO:0000256" key="1">
    <source>
        <dbReference type="ARBA" id="ARBA00022801"/>
    </source>
</evidence>
<comment type="caution">
    <text evidence="4">The sequence shown here is derived from an EMBL/GenBank/DDBJ whole genome shotgun (WGS) entry which is preliminary data.</text>
</comment>
<dbReference type="FunFam" id="3.30.70.360:FF:000001">
    <property type="entry name" value="N-acetyldiaminopimelate deacetylase"/>
    <property type="match status" value="1"/>
</dbReference>
<evidence type="ECO:0000313" key="5">
    <source>
        <dbReference type="Proteomes" id="UP000030848"/>
    </source>
</evidence>
<dbReference type="NCBIfam" id="TIGR01891">
    <property type="entry name" value="amidohydrolases"/>
    <property type="match status" value="1"/>
</dbReference>
<dbReference type="Proteomes" id="UP000030848">
    <property type="component" value="Unassembled WGS sequence"/>
</dbReference>
<proteinExistence type="predicted"/>
<dbReference type="AlphaFoldDB" id="A0A837DBY9"/>
<evidence type="ECO:0000256" key="2">
    <source>
        <dbReference type="PIRSR" id="PIRSR005962-1"/>
    </source>
</evidence>
<name>A0A837DBY9_9PSEU</name>
<dbReference type="InterPro" id="IPR002933">
    <property type="entry name" value="Peptidase_M20"/>
</dbReference>
<keyword evidence="2" id="KW-0479">Metal-binding</keyword>
<keyword evidence="2" id="KW-0464">Manganese</keyword>
<feature type="binding site" evidence="2">
    <location>
        <position position="189"/>
    </location>
    <ligand>
        <name>Mn(2+)</name>
        <dbReference type="ChEBI" id="CHEBI:29035"/>
        <label>2</label>
    </ligand>
</feature>